<dbReference type="Pfam" id="PF00440">
    <property type="entry name" value="TetR_N"/>
    <property type="match status" value="1"/>
</dbReference>
<protein>
    <submittedName>
        <fullName evidence="5">TetR/AcrR family transcriptional regulator</fullName>
    </submittedName>
</protein>
<dbReference type="PANTHER" id="PTHR47506">
    <property type="entry name" value="TRANSCRIPTIONAL REGULATORY PROTEIN"/>
    <property type="match status" value="1"/>
</dbReference>
<evidence type="ECO:0000256" key="3">
    <source>
        <dbReference type="ARBA" id="ARBA00023163"/>
    </source>
</evidence>
<dbReference type="InterPro" id="IPR001647">
    <property type="entry name" value="HTH_TetR"/>
</dbReference>
<keyword evidence="6" id="KW-1185">Reference proteome</keyword>
<keyword evidence="3" id="KW-0804">Transcription</keyword>
<keyword evidence="2" id="KW-0238">DNA-binding</keyword>
<comment type="caution">
    <text evidence="5">The sequence shown here is derived from an EMBL/GenBank/DDBJ whole genome shotgun (WGS) entry which is preliminary data.</text>
</comment>
<gene>
    <name evidence="5" type="ORF">GCM10010411_22930</name>
</gene>
<evidence type="ECO:0000259" key="4">
    <source>
        <dbReference type="Pfam" id="PF00440"/>
    </source>
</evidence>
<name>A0ABN3PJH4_9ACTN</name>
<dbReference type="PANTHER" id="PTHR47506:SF7">
    <property type="entry name" value="TRANSCRIPTIONAL REGULATORY PROTEIN"/>
    <property type="match status" value="1"/>
</dbReference>
<evidence type="ECO:0000256" key="2">
    <source>
        <dbReference type="ARBA" id="ARBA00023125"/>
    </source>
</evidence>
<dbReference type="EMBL" id="BAAATD010000002">
    <property type="protein sequence ID" value="GAA2589452.1"/>
    <property type="molecule type" value="Genomic_DNA"/>
</dbReference>
<evidence type="ECO:0000313" key="5">
    <source>
        <dbReference type="EMBL" id="GAA2589452.1"/>
    </source>
</evidence>
<keyword evidence="1" id="KW-0805">Transcription regulation</keyword>
<reference evidence="5 6" key="1">
    <citation type="journal article" date="2019" name="Int. J. Syst. Evol. Microbiol.">
        <title>The Global Catalogue of Microorganisms (GCM) 10K type strain sequencing project: providing services to taxonomists for standard genome sequencing and annotation.</title>
        <authorList>
            <consortium name="The Broad Institute Genomics Platform"/>
            <consortium name="The Broad Institute Genome Sequencing Center for Infectious Disease"/>
            <person name="Wu L."/>
            <person name="Ma J."/>
        </authorList>
    </citation>
    <scope>NUCLEOTIDE SEQUENCE [LARGE SCALE GENOMIC DNA]</scope>
    <source>
        <strain evidence="5 6">JCM 6833</strain>
    </source>
</reference>
<organism evidence="5 6">
    <name type="scientific">Actinomadura fulvescens</name>
    <dbReference type="NCBI Taxonomy" id="46160"/>
    <lineage>
        <taxon>Bacteria</taxon>
        <taxon>Bacillati</taxon>
        <taxon>Actinomycetota</taxon>
        <taxon>Actinomycetes</taxon>
        <taxon>Streptosporangiales</taxon>
        <taxon>Thermomonosporaceae</taxon>
        <taxon>Actinomadura</taxon>
    </lineage>
</organism>
<evidence type="ECO:0000256" key="1">
    <source>
        <dbReference type="ARBA" id="ARBA00023015"/>
    </source>
</evidence>
<accession>A0ABN3PJH4</accession>
<evidence type="ECO:0000313" key="6">
    <source>
        <dbReference type="Proteomes" id="UP001501509"/>
    </source>
</evidence>
<dbReference type="InterPro" id="IPR009057">
    <property type="entry name" value="Homeodomain-like_sf"/>
</dbReference>
<sequence length="183" mass="19945">MRLFGENGYRGTSVAQIEKAAGLTPGAGGLYHHFRTKEAVLSAGIERHLARLDALRDIRRVLTGLGDLRAELTLTARYVLAELDGEEELLRIMASEARNLPEIVEVAIEQLVSTTYTEFAAWLRERAGLPDDRATAVATVGLGSLLSSRILRSVLKVTAVGVDDDTFVATWVEMMHALLGDRG</sequence>
<dbReference type="Gene3D" id="1.10.357.10">
    <property type="entry name" value="Tetracycline Repressor, domain 2"/>
    <property type="match status" value="1"/>
</dbReference>
<feature type="domain" description="HTH tetR-type" evidence="4">
    <location>
        <begin position="1"/>
        <end position="43"/>
    </location>
</feature>
<dbReference type="Proteomes" id="UP001501509">
    <property type="component" value="Unassembled WGS sequence"/>
</dbReference>
<proteinExistence type="predicted"/>
<dbReference type="SUPFAM" id="SSF46689">
    <property type="entry name" value="Homeodomain-like"/>
    <property type="match status" value="1"/>
</dbReference>